<dbReference type="SUPFAM" id="SSF69279">
    <property type="entry name" value="Phage tail proteins"/>
    <property type="match status" value="1"/>
</dbReference>
<dbReference type="SUPFAM" id="SSF69349">
    <property type="entry name" value="Phage fibre proteins"/>
    <property type="match status" value="1"/>
</dbReference>
<gene>
    <name evidence="3" type="ORF">HNQ61_003985</name>
</gene>
<proteinExistence type="predicted"/>
<accession>A0A841H2V2</accession>
<dbReference type="SUPFAM" id="SSF69255">
    <property type="entry name" value="gp5 N-terminal domain-like"/>
    <property type="match status" value="1"/>
</dbReference>
<protein>
    <submittedName>
        <fullName evidence="3">Uncharacterized protein involved in type VI secretion and phage assembly</fullName>
    </submittedName>
</protein>
<reference evidence="3 4" key="1">
    <citation type="submission" date="2020-08" db="EMBL/GenBank/DDBJ databases">
        <title>Genomic Encyclopedia of Type Strains, Phase IV (KMG-IV): sequencing the most valuable type-strain genomes for metagenomic binning, comparative biology and taxonomic classification.</title>
        <authorList>
            <person name="Goeker M."/>
        </authorList>
    </citation>
    <scope>NUCLEOTIDE SEQUENCE [LARGE SCALE GENOMIC DNA]</scope>
    <source>
        <strain evidence="3 4">DSM 29007</strain>
    </source>
</reference>
<keyword evidence="4" id="KW-1185">Reference proteome</keyword>
<dbReference type="InterPro" id="IPR037026">
    <property type="entry name" value="Vgr_OB-fold_dom_sf"/>
</dbReference>
<evidence type="ECO:0000256" key="1">
    <source>
        <dbReference type="SAM" id="MobiDB-lite"/>
    </source>
</evidence>
<evidence type="ECO:0000259" key="2">
    <source>
        <dbReference type="Pfam" id="PF04717"/>
    </source>
</evidence>
<organism evidence="3 4">
    <name type="scientific">Longimicrobium terrae</name>
    <dbReference type="NCBI Taxonomy" id="1639882"/>
    <lineage>
        <taxon>Bacteria</taxon>
        <taxon>Pseudomonadati</taxon>
        <taxon>Gemmatimonadota</taxon>
        <taxon>Longimicrobiia</taxon>
        <taxon>Longimicrobiales</taxon>
        <taxon>Longimicrobiaceae</taxon>
        <taxon>Longimicrobium</taxon>
    </lineage>
</organism>
<name>A0A841H2V2_9BACT</name>
<feature type="compositionally biased region" description="Gly residues" evidence="1">
    <location>
        <begin position="61"/>
        <end position="72"/>
    </location>
</feature>
<dbReference type="Pfam" id="PF05954">
    <property type="entry name" value="Phage_GPD"/>
    <property type="match status" value="1"/>
</dbReference>
<dbReference type="EMBL" id="JACHIA010000014">
    <property type="protein sequence ID" value="MBB6072323.1"/>
    <property type="molecule type" value="Genomic_DNA"/>
</dbReference>
<evidence type="ECO:0000313" key="4">
    <source>
        <dbReference type="Proteomes" id="UP000582837"/>
    </source>
</evidence>
<comment type="caution">
    <text evidence="3">The sequence shown here is derived from an EMBL/GenBank/DDBJ whole genome shotgun (WGS) entry which is preliminary data.</text>
</comment>
<dbReference type="Gene3D" id="2.40.50.230">
    <property type="entry name" value="Gp5 N-terminal domain"/>
    <property type="match status" value="1"/>
</dbReference>
<sequence length="807" mass="84719">MSVTLRVEVGTHVLQGSRVERLEVMEAVGSPAACELVFFRDAGSLGELDALMSGGSSASGESGGAAEGGGEGAAPVPGFGVKLEDLLDAPVRAVISDGLTEHEIFRGELVSAREEHLAHAASRFVVSAKSLSHRWDRHRDTKYYPNHTLADVVRALGAKLGGDAPAGGTQLNYVQYDESAWSFLARLADEAGLLMLSSEDGVELRGGFKDTSHPLSWGVDLLSLTSHAAPVNAGMKGALYQPSEKRDHRFHGVRKAPETLGGAATLVSAVERGSTKAVGGGDPGVLAFTSRTPTLADAKAALQRESTRALGNAVWVEGQSTRPGLHAGERVEVGEGEHWRLPTTGTFGLVEVAHVWDGQQYANAFRATPFAAWRAAEAPSASRIPGVVTALVVMNEDPEKMGRVRVRYPWMDAGERSGWVRVASVYAGNGRGVGFLPEVGDEVVVGFEQGDTERPLVLGSLWNGGDKAGHAPGTKQIQTKAGNTIRLEEAGGAEAIEIYSAGGKCRVRLSNGEGGAPKLTIVSQGDLHLEAAGELRIECQKYTETIAKDAIRTIGGDDHTTVTKNFVLAAEGTVGIRAKGNAAVHAGANLETIAGGTLIQKGAIVQTQPGGANAKPATPARPPAKPSAQQARPKPAPAPPRTSGDAPTPGGPTRRPAPAAAKKHKVTWSKNDKYDPNVDPRVMETAQKIADKAGVDLQLSSGYRPGDSGNHGRRLAVDINAINGVDIGQGTTANPAARDLVKRVQDAARTIPEVRENYGPSGLYKAARTGAEQVLRKPGDMGAGTTAKKLLNLQLQHNNHVHISRQP</sequence>
<feature type="compositionally biased region" description="Low complexity" evidence="1">
    <location>
        <begin position="646"/>
        <end position="660"/>
    </location>
</feature>
<dbReference type="Pfam" id="PF04717">
    <property type="entry name" value="Phage_base_V"/>
    <property type="match status" value="1"/>
</dbReference>
<feature type="region of interest" description="Disordered" evidence="1">
    <location>
        <begin position="53"/>
        <end position="73"/>
    </location>
</feature>
<feature type="domain" description="Gp5/Type VI secretion system Vgr protein OB-fold" evidence="2">
    <location>
        <begin position="389"/>
        <end position="462"/>
    </location>
</feature>
<feature type="region of interest" description="Disordered" evidence="1">
    <location>
        <begin position="608"/>
        <end position="678"/>
    </location>
</feature>
<dbReference type="AlphaFoldDB" id="A0A841H2V2"/>
<dbReference type="RefSeq" id="WP_170036497.1">
    <property type="nucleotide sequence ID" value="NZ_JABDTL010000002.1"/>
</dbReference>
<evidence type="ECO:0000313" key="3">
    <source>
        <dbReference type="EMBL" id="MBB6072323.1"/>
    </source>
</evidence>
<dbReference type="InterPro" id="IPR006531">
    <property type="entry name" value="Gp5/Vgr_OB"/>
</dbReference>
<dbReference type="Proteomes" id="UP000582837">
    <property type="component" value="Unassembled WGS sequence"/>
</dbReference>